<protein>
    <submittedName>
        <fullName evidence="2">Uncharacterized protein</fullName>
    </submittedName>
</protein>
<name>A0A8H6YND8_9AGAR</name>
<comment type="caution">
    <text evidence="2">The sequence shown here is derived from an EMBL/GenBank/DDBJ whole genome shotgun (WGS) entry which is preliminary data.</text>
</comment>
<accession>A0A8H6YND8</accession>
<proteinExistence type="predicted"/>
<evidence type="ECO:0000313" key="3">
    <source>
        <dbReference type="Proteomes" id="UP000620124"/>
    </source>
</evidence>
<feature type="compositionally biased region" description="Pro residues" evidence="1">
    <location>
        <begin position="476"/>
        <end position="495"/>
    </location>
</feature>
<sequence length="534" mass="58272">MPDPPLPNSPFRGRVAHTAQPAIRPLDTSLFKKPHPAGDFLIVRGIYIPDDLKNGPLDKLNERIAEIRAAATGDLKHTRLVTASLAQLNGFSTSCSIRLDPIHGPEKGEPRVDLLQEWADALAERSPFWEVCWAPRGDGRDRRMWVRVSEVFATEGTKGVKDPSEEKVISTIRTGFDDAGFQTMDGYRLGQSKHVILTMARPGDVDHLLRKGKITIPALARDFNLWSGGRQLEARAPFELVVGGFASNDDSAALEACRSWFGTFHRGGTPLLVETRTDPKESDFAIFTMHDWTATADVLSSVEDFQATVGSVYCLTNPTLLYKFNSATTKSNVQATITANADALKEALAAVNNRIDANERDARARDAEMKARLTNIDSTLSTVVAAAKDLAQKQMDQSRSLYVMQQENTLSLQLARIDSEMYNARREFAHPVDDNEKKEAGATIATLKAQRAEVDAKLAALRGVYGSLMLVAPGPEIQPPQPATAPPPIPNPNPNKRPRTSLNGPSPNGDDANGRNDPVQNSDDVPMPKAPTSG</sequence>
<reference evidence="2" key="1">
    <citation type="submission" date="2020-05" db="EMBL/GenBank/DDBJ databases">
        <title>Mycena genomes resolve the evolution of fungal bioluminescence.</title>
        <authorList>
            <person name="Tsai I.J."/>
        </authorList>
    </citation>
    <scope>NUCLEOTIDE SEQUENCE</scope>
    <source>
        <strain evidence="2">CCC161011</strain>
    </source>
</reference>
<evidence type="ECO:0000313" key="2">
    <source>
        <dbReference type="EMBL" id="KAF7362204.1"/>
    </source>
</evidence>
<evidence type="ECO:0000256" key="1">
    <source>
        <dbReference type="SAM" id="MobiDB-lite"/>
    </source>
</evidence>
<dbReference type="Proteomes" id="UP000620124">
    <property type="component" value="Unassembled WGS sequence"/>
</dbReference>
<organism evidence="2 3">
    <name type="scientific">Mycena venus</name>
    <dbReference type="NCBI Taxonomy" id="2733690"/>
    <lineage>
        <taxon>Eukaryota</taxon>
        <taxon>Fungi</taxon>
        <taxon>Dikarya</taxon>
        <taxon>Basidiomycota</taxon>
        <taxon>Agaricomycotina</taxon>
        <taxon>Agaricomycetes</taxon>
        <taxon>Agaricomycetidae</taxon>
        <taxon>Agaricales</taxon>
        <taxon>Marasmiineae</taxon>
        <taxon>Mycenaceae</taxon>
        <taxon>Mycena</taxon>
    </lineage>
</organism>
<dbReference type="AlphaFoldDB" id="A0A8H6YND8"/>
<feature type="region of interest" description="Disordered" evidence="1">
    <location>
        <begin position="475"/>
        <end position="534"/>
    </location>
</feature>
<dbReference type="OrthoDB" id="3062285at2759"/>
<gene>
    <name evidence="2" type="ORF">MVEN_00566600</name>
</gene>
<dbReference type="EMBL" id="JACAZI010000004">
    <property type="protein sequence ID" value="KAF7362204.1"/>
    <property type="molecule type" value="Genomic_DNA"/>
</dbReference>
<keyword evidence="3" id="KW-1185">Reference proteome</keyword>